<dbReference type="RefSeq" id="WP_344732316.1">
    <property type="nucleotide sequence ID" value="NZ_BAAAYY010000010.1"/>
</dbReference>
<evidence type="ECO:0000313" key="3">
    <source>
        <dbReference type="Proteomes" id="UP000589036"/>
    </source>
</evidence>
<dbReference type="Gene3D" id="3.60.15.10">
    <property type="entry name" value="Ribonuclease Z/Hydroxyacylglutathione hydrolase-like"/>
    <property type="match status" value="1"/>
</dbReference>
<dbReference type="AlphaFoldDB" id="A0A852U1L0"/>
<sequence>MDREVDDGDVLEFGGGARVLSIPGHTDSSVALHLEGPDVLFTGDAVADVEQTVLGVFNTDRDRAIESLHRLAGLETSTACFGHGPPIIGDAAAALHAAAEDAADLPG</sequence>
<protein>
    <submittedName>
        <fullName evidence="2">Glyoxylase-like metal-dependent hydrolase (Beta-lactamase superfamily II)</fullName>
    </submittedName>
</protein>
<comment type="caution">
    <text evidence="2">The sequence shown here is derived from an EMBL/GenBank/DDBJ whole genome shotgun (WGS) entry which is preliminary data.</text>
</comment>
<dbReference type="SUPFAM" id="SSF56281">
    <property type="entry name" value="Metallo-hydrolase/oxidoreductase"/>
    <property type="match status" value="1"/>
</dbReference>
<accession>A0A852U1L0</accession>
<name>A0A852U1L0_9ACTN</name>
<reference evidence="2 3" key="1">
    <citation type="submission" date="2020-07" db="EMBL/GenBank/DDBJ databases">
        <title>Sequencing the genomes of 1000 actinobacteria strains.</title>
        <authorList>
            <person name="Klenk H.-P."/>
        </authorList>
    </citation>
    <scope>NUCLEOTIDE SEQUENCE [LARGE SCALE GENOMIC DNA]</scope>
    <source>
        <strain evidence="2 3">CXB654</strain>
    </source>
</reference>
<dbReference type="PANTHER" id="PTHR42951">
    <property type="entry name" value="METALLO-BETA-LACTAMASE DOMAIN-CONTAINING"/>
    <property type="match status" value="1"/>
</dbReference>
<dbReference type="InterPro" id="IPR036866">
    <property type="entry name" value="RibonucZ/Hydroxyglut_hydro"/>
</dbReference>
<organism evidence="2 3">
    <name type="scientific">Spinactinospora alkalitolerans</name>
    <dbReference type="NCBI Taxonomy" id="687207"/>
    <lineage>
        <taxon>Bacteria</taxon>
        <taxon>Bacillati</taxon>
        <taxon>Actinomycetota</taxon>
        <taxon>Actinomycetes</taxon>
        <taxon>Streptosporangiales</taxon>
        <taxon>Nocardiopsidaceae</taxon>
        <taxon>Spinactinospora</taxon>
    </lineage>
</organism>
<dbReference type="Proteomes" id="UP000589036">
    <property type="component" value="Unassembled WGS sequence"/>
</dbReference>
<gene>
    <name evidence="2" type="ORF">HDA32_003983</name>
</gene>
<dbReference type="GO" id="GO:0016787">
    <property type="term" value="F:hydrolase activity"/>
    <property type="evidence" value="ECO:0007669"/>
    <property type="project" value="UniProtKB-KW"/>
</dbReference>
<dbReference type="PANTHER" id="PTHR42951:SF4">
    <property type="entry name" value="ACYL-COENZYME A THIOESTERASE MBLAC2"/>
    <property type="match status" value="1"/>
</dbReference>
<keyword evidence="2" id="KW-0378">Hydrolase</keyword>
<dbReference type="InterPro" id="IPR001279">
    <property type="entry name" value="Metallo-B-lactamas"/>
</dbReference>
<keyword evidence="3" id="KW-1185">Reference proteome</keyword>
<dbReference type="InterPro" id="IPR050855">
    <property type="entry name" value="NDM-1-like"/>
</dbReference>
<feature type="domain" description="Metallo-beta-lactamase" evidence="1">
    <location>
        <begin position="5"/>
        <end position="83"/>
    </location>
</feature>
<evidence type="ECO:0000313" key="2">
    <source>
        <dbReference type="EMBL" id="NYE48863.1"/>
    </source>
</evidence>
<evidence type="ECO:0000259" key="1">
    <source>
        <dbReference type="Pfam" id="PF00753"/>
    </source>
</evidence>
<dbReference type="Pfam" id="PF00753">
    <property type="entry name" value="Lactamase_B"/>
    <property type="match status" value="1"/>
</dbReference>
<dbReference type="EMBL" id="JACCCC010000001">
    <property type="protein sequence ID" value="NYE48863.1"/>
    <property type="molecule type" value="Genomic_DNA"/>
</dbReference>
<proteinExistence type="predicted"/>